<reference evidence="3 4" key="1">
    <citation type="submission" date="2024-06" db="EMBL/GenBank/DDBJ databases">
        <title>Novosphingobium rhizovicinus M1R2S20.</title>
        <authorList>
            <person name="Sun J.-Q."/>
        </authorList>
    </citation>
    <scope>NUCLEOTIDE SEQUENCE [LARGE SCALE GENOMIC DNA]</scope>
    <source>
        <strain evidence="3 4">M1R2S20</strain>
    </source>
</reference>
<dbReference type="PANTHER" id="PTHR44196:SF1">
    <property type="entry name" value="DEHYDROGENASE_REDUCTASE SDR FAMILY MEMBER 7B"/>
    <property type="match status" value="1"/>
</dbReference>
<evidence type="ECO:0000256" key="1">
    <source>
        <dbReference type="ARBA" id="ARBA00006484"/>
    </source>
</evidence>
<dbReference type="EMBL" id="JBFNXR010000031">
    <property type="protein sequence ID" value="MEW9855329.1"/>
    <property type="molecule type" value="Genomic_DNA"/>
</dbReference>
<comment type="caution">
    <text evidence="3">The sequence shown here is derived from an EMBL/GenBank/DDBJ whole genome shotgun (WGS) entry which is preliminary data.</text>
</comment>
<comment type="similarity">
    <text evidence="1">Belongs to the short-chain dehydrogenases/reductases (SDR) family.</text>
</comment>
<dbReference type="Pfam" id="PF00106">
    <property type="entry name" value="adh_short"/>
    <property type="match status" value="1"/>
</dbReference>
<dbReference type="InterPro" id="IPR036291">
    <property type="entry name" value="NAD(P)-bd_dom_sf"/>
</dbReference>
<dbReference type="PANTHER" id="PTHR44196">
    <property type="entry name" value="DEHYDROGENASE/REDUCTASE SDR FAMILY MEMBER 7B"/>
    <property type="match status" value="1"/>
</dbReference>
<name>A0ABV3RCC5_9SPHN</name>
<dbReference type="RefSeq" id="WP_367772722.1">
    <property type="nucleotide sequence ID" value="NZ_JBFNXR010000031.1"/>
</dbReference>
<evidence type="ECO:0000313" key="4">
    <source>
        <dbReference type="Proteomes" id="UP001556118"/>
    </source>
</evidence>
<proteinExistence type="inferred from homology"/>
<dbReference type="SUPFAM" id="SSF51735">
    <property type="entry name" value="NAD(P)-binding Rossmann-fold domains"/>
    <property type="match status" value="1"/>
</dbReference>
<dbReference type="GO" id="GO:0016491">
    <property type="term" value="F:oxidoreductase activity"/>
    <property type="evidence" value="ECO:0007669"/>
    <property type="project" value="UniProtKB-KW"/>
</dbReference>
<dbReference type="Proteomes" id="UP001556118">
    <property type="component" value="Unassembled WGS sequence"/>
</dbReference>
<dbReference type="PRINTS" id="PR00081">
    <property type="entry name" value="GDHRDH"/>
</dbReference>
<dbReference type="InterPro" id="IPR002347">
    <property type="entry name" value="SDR_fam"/>
</dbReference>
<protein>
    <submittedName>
        <fullName evidence="3">SDR family NAD(P)-dependent oxidoreductase</fullName>
        <ecNumber evidence="3">1.-.-.-</ecNumber>
    </submittedName>
</protein>
<organism evidence="3 4">
    <name type="scientific">Novosphingobium rhizovicinum</name>
    <dbReference type="NCBI Taxonomy" id="3228928"/>
    <lineage>
        <taxon>Bacteria</taxon>
        <taxon>Pseudomonadati</taxon>
        <taxon>Pseudomonadota</taxon>
        <taxon>Alphaproteobacteria</taxon>
        <taxon>Sphingomonadales</taxon>
        <taxon>Sphingomonadaceae</taxon>
        <taxon>Novosphingobium</taxon>
    </lineage>
</organism>
<sequence>MTFAAMIGHMKDREVPQRILITGASGGLGSALARFYARPGVSLSLWGRDVPRLTDVAQACRAAGALVDVRSLDLSDVAGAVDSLNAEDNAHSVDLALFVSGLGDIRPPADKVEGADLVARLGVVNYVAPTALAAALAARMAERGQGRIVLIGSAAAFHALPFAAAYSGSKAGLARFAEALRLGVREHGVAVTLVSPGFIDTAAGRRVPGPKPLLRSPQKVAEAIARAAERRQAHVVLPWPFKILRLFDRLLPRALRERVLLGLSPPSR</sequence>
<evidence type="ECO:0000256" key="2">
    <source>
        <dbReference type="ARBA" id="ARBA00023002"/>
    </source>
</evidence>
<gene>
    <name evidence="3" type="ORF">ABUH87_09125</name>
</gene>
<keyword evidence="2 3" id="KW-0560">Oxidoreductase</keyword>
<dbReference type="InterPro" id="IPR020904">
    <property type="entry name" value="Sc_DH/Rdtase_CS"/>
</dbReference>
<dbReference type="Gene3D" id="3.40.50.720">
    <property type="entry name" value="NAD(P)-binding Rossmann-like Domain"/>
    <property type="match status" value="1"/>
</dbReference>
<dbReference type="EC" id="1.-.-.-" evidence="3"/>
<accession>A0ABV3RCC5</accession>
<dbReference type="PROSITE" id="PS00061">
    <property type="entry name" value="ADH_SHORT"/>
    <property type="match status" value="1"/>
</dbReference>
<evidence type="ECO:0000313" key="3">
    <source>
        <dbReference type="EMBL" id="MEW9855329.1"/>
    </source>
</evidence>
<keyword evidence="4" id="KW-1185">Reference proteome</keyword>